<keyword evidence="2" id="KW-1185">Reference proteome</keyword>
<evidence type="ECO:0000313" key="1">
    <source>
        <dbReference type="EMBL" id="KAJ0086943.1"/>
    </source>
</evidence>
<dbReference type="Proteomes" id="UP001164250">
    <property type="component" value="Chromosome 10"/>
</dbReference>
<evidence type="ECO:0000313" key="2">
    <source>
        <dbReference type="Proteomes" id="UP001164250"/>
    </source>
</evidence>
<sequence length="190" mass="21522">MNTKWQFGSPPNYEVVNKLLEDGRTKIWPPGSLEEKVQNLIKTWEMENFHKVNIEDFKTLDPKEYTFSVKESAKFGRYKQAWRLQRIPANFFAGVKGATNPADESSISSHRALTTTFPRRFALEILQVYSGLPNIVYKFRRWGYMEGPFKGHAPTGELVEFYGTGIFEGAKIDGSAEAVASSCPVFKSPG</sequence>
<organism evidence="1 2">
    <name type="scientific">Pistacia atlantica</name>
    <dbReference type="NCBI Taxonomy" id="434234"/>
    <lineage>
        <taxon>Eukaryota</taxon>
        <taxon>Viridiplantae</taxon>
        <taxon>Streptophyta</taxon>
        <taxon>Embryophyta</taxon>
        <taxon>Tracheophyta</taxon>
        <taxon>Spermatophyta</taxon>
        <taxon>Magnoliopsida</taxon>
        <taxon>eudicotyledons</taxon>
        <taxon>Gunneridae</taxon>
        <taxon>Pentapetalae</taxon>
        <taxon>rosids</taxon>
        <taxon>malvids</taxon>
        <taxon>Sapindales</taxon>
        <taxon>Anacardiaceae</taxon>
        <taxon>Pistacia</taxon>
    </lineage>
</organism>
<accession>A0ACC1AJU6</accession>
<dbReference type="EMBL" id="CM047906">
    <property type="protein sequence ID" value="KAJ0086943.1"/>
    <property type="molecule type" value="Genomic_DNA"/>
</dbReference>
<gene>
    <name evidence="1" type="ORF">Patl1_08124</name>
</gene>
<name>A0ACC1AJU6_9ROSI</name>
<reference evidence="2" key="1">
    <citation type="journal article" date="2023" name="G3 (Bethesda)">
        <title>Genome assembly and association tests identify interacting loci associated with vigor, precocity, and sex in interspecific pistachio rootstocks.</title>
        <authorList>
            <person name="Palmer W."/>
            <person name="Jacygrad E."/>
            <person name="Sagayaradj S."/>
            <person name="Cavanaugh K."/>
            <person name="Han R."/>
            <person name="Bertier L."/>
            <person name="Beede B."/>
            <person name="Kafkas S."/>
            <person name="Golino D."/>
            <person name="Preece J."/>
            <person name="Michelmore R."/>
        </authorList>
    </citation>
    <scope>NUCLEOTIDE SEQUENCE [LARGE SCALE GENOMIC DNA]</scope>
</reference>
<protein>
    <submittedName>
        <fullName evidence="1">Uncharacterized protein</fullName>
    </submittedName>
</protein>
<proteinExistence type="predicted"/>
<comment type="caution">
    <text evidence="1">The sequence shown here is derived from an EMBL/GenBank/DDBJ whole genome shotgun (WGS) entry which is preliminary data.</text>
</comment>